<reference evidence="4 5" key="1">
    <citation type="submission" date="2014-04" db="EMBL/GenBank/DDBJ databases">
        <authorList>
            <consortium name="DOE Joint Genome Institute"/>
            <person name="Kuo A."/>
            <person name="Girlanda M."/>
            <person name="Perotto S."/>
            <person name="Kohler A."/>
            <person name="Nagy L.G."/>
            <person name="Floudas D."/>
            <person name="Copeland A."/>
            <person name="Barry K.W."/>
            <person name="Cichocki N."/>
            <person name="Veneault-Fourrey C."/>
            <person name="LaButti K."/>
            <person name="Lindquist E.A."/>
            <person name="Lipzen A."/>
            <person name="Lundell T."/>
            <person name="Morin E."/>
            <person name="Murat C."/>
            <person name="Sun H."/>
            <person name="Tunlid A."/>
            <person name="Henrissat B."/>
            <person name="Grigoriev I.V."/>
            <person name="Hibbett D.S."/>
            <person name="Martin F."/>
            <person name="Nordberg H.P."/>
            <person name="Cantor M.N."/>
            <person name="Hua S.X."/>
        </authorList>
    </citation>
    <scope>NUCLEOTIDE SEQUENCE [LARGE SCALE GENOMIC DNA]</scope>
    <source>
        <strain evidence="4 5">MUT 4182</strain>
    </source>
</reference>
<protein>
    <submittedName>
        <fullName evidence="4">Uncharacterized protein</fullName>
    </submittedName>
</protein>
<dbReference type="GO" id="GO:0005634">
    <property type="term" value="C:nucleus"/>
    <property type="evidence" value="ECO:0007669"/>
    <property type="project" value="UniProtKB-SubCell"/>
</dbReference>
<comment type="subcellular location">
    <subcellularLocation>
        <location evidence="1">Nucleus</location>
    </subcellularLocation>
</comment>
<organism evidence="4 5">
    <name type="scientific">Tulasnella calospora MUT 4182</name>
    <dbReference type="NCBI Taxonomy" id="1051891"/>
    <lineage>
        <taxon>Eukaryota</taxon>
        <taxon>Fungi</taxon>
        <taxon>Dikarya</taxon>
        <taxon>Basidiomycota</taxon>
        <taxon>Agaricomycotina</taxon>
        <taxon>Agaricomycetes</taxon>
        <taxon>Cantharellales</taxon>
        <taxon>Tulasnellaceae</taxon>
        <taxon>Tulasnella</taxon>
    </lineage>
</organism>
<evidence type="ECO:0000313" key="4">
    <source>
        <dbReference type="EMBL" id="KIO25459.1"/>
    </source>
</evidence>
<dbReference type="HOGENOM" id="CLU_2284286_0_0_1"/>
<dbReference type="GO" id="GO:0031490">
    <property type="term" value="F:chromatin DNA binding"/>
    <property type="evidence" value="ECO:0007669"/>
    <property type="project" value="TreeGrafter"/>
</dbReference>
<name>A0A0C3QHY6_9AGAM</name>
<keyword evidence="3" id="KW-0802">TPR repeat</keyword>
<dbReference type="PANTHER" id="PTHR14017:SF1">
    <property type="entry name" value="LD02225P"/>
    <property type="match status" value="1"/>
</dbReference>
<feature type="repeat" description="TPR" evidence="3">
    <location>
        <begin position="2"/>
        <end position="35"/>
    </location>
</feature>
<dbReference type="InterPro" id="IPR051630">
    <property type="entry name" value="Corepressor-Demethylase"/>
</dbReference>
<evidence type="ECO:0000313" key="5">
    <source>
        <dbReference type="Proteomes" id="UP000054248"/>
    </source>
</evidence>
<gene>
    <name evidence="4" type="ORF">M407DRAFT_75690</name>
</gene>
<dbReference type="PROSITE" id="PS50005">
    <property type="entry name" value="TPR"/>
    <property type="match status" value="1"/>
</dbReference>
<sequence>DPKLWDGIGILYVRYGSLDNAEEAFSSVCRMDANFEKAEEILFRLATQWIPPGDLNTHLFHPCINRIFRKASAPLANPDIWLKIGQVYALANNVSRAPTPPF</sequence>
<dbReference type="GO" id="GO:0010468">
    <property type="term" value="P:regulation of gene expression"/>
    <property type="evidence" value="ECO:0007669"/>
    <property type="project" value="TreeGrafter"/>
</dbReference>
<dbReference type="OrthoDB" id="2691436at2759"/>
<evidence type="ECO:0000256" key="2">
    <source>
        <dbReference type="ARBA" id="ARBA00023242"/>
    </source>
</evidence>
<dbReference type="AlphaFoldDB" id="A0A0C3QHY6"/>
<dbReference type="PANTHER" id="PTHR14017">
    <property type="entry name" value="LYSINE-SPECIFIC DEMETHYLASE"/>
    <property type="match status" value="1"/>
</dbReference>
<dbReference type="InterPro" id="IPR019734">
    <property type="entry name" value="TPR_rpt"/>
</dbReference>
<feature type="non-terminal residue" evidence="4">
    <location>
        <position position="1"/>
    </location>
</feature>
<dbReference type="GO" id="GO:0000978">
    <property type="term" value="F:RNA polymerase II cis-regulatory region sequence-specific DNA binding"/>
    <property type="evidence" value="ECO:0007669"/>
    <property type="project" value="TreeGrafter"/>
</dbReference>
<evidence type="ECO:0000256" key="1">
    <source>
        <dbReference type="ARBA" id="ARBA00004123"/>
    </source>
</evidence>
<accession>A0A0C3QHY6</accession>
<dbReference type="EMBL" id="KN823041">
    <property type="protein sequence ID" value="KIO25459.1"/>
    <property type="molecule type" value="Genomic_DNA"/>
</dbReference>
<keyword evidence="2" id="KW-0539">Nucleus</keyword>
<keyword evidence="5" id="KW-1185">Reference proteome</keyword>
<reference evidence="5" key="2">
    <citation type="submission" date="2015-01" db="EMBL/GenBank/DDBJ databases">
        <title>Evolutionary Origins and Diversification of the Mycorrhizal Mutualists.</title>
        <authorList>
            <consortium name="DOE Joint Genome Institute"/>
            <consortium name="Mycorrhizal Genomics Consortium"/>
            <person name="Kohler A."/>
            <person name="Kuo A."/>
            <person name="Nagy L.G."/>
            <person name="Floudas D."/>
            <person name="Copeland A."/>
            <person name="Barry K.W."/>
            <person name="Cichocki N."/>
            <person name="Veneault-Fourrey C."/>
            <person name="LaButti K."/>
            <person name="Lindquist E.A."/>
            <person name="Lipzen A."/>
            <person name="Lundell T."/>
            <person name="Morin E."/>
            <person name="Murat C."/>
            <person name="Riley R."/>
            <person name="Ohm R."/>
            <person name="Sun H."/>
            <person name="Tunlid A."/>
            <person name="Henrissat B."/>
            <person name="Grigoriev I.V."/>
            <person name="Hibbett D.S."/>
            <person name="Martin F."/>
        </authorList>
    </citation>
    <scope>NUCLEOTIDE SEQUENCE [LARGE SCALE GENOMIC DNA]</scope>
    <source>
        <strain evidence="5">MUT 4182</strain>
    </source>
</reference>
<evidence type="ECO:0000256" key="3">
    <source>
        <dbReference type="PROSITE-ProRule" id="PRU00339"/>
    </source>
</evidence>
<dbReference type="STRING" id="1051891.A0A0C3QHY6"/>
<dbReference type="Proteomes" id="UP000054248">
    <property type="component" value="Unassembled WGS sequence"/>
</dbReference>
<proteinExistence type="predicted"/>